<comment type="function">
    <text evidence="1 11">Essential for recycling GMP and indirectly, cGMP.</text>
</comment>
<dbReference type="Pfam" id="PF00625">
    <property type="entry name" value="Guanylate_kin"/>
    <property type="match status" value="1"/>
</dbReference>
<feature type="binding site" evidence="11">
    <location>
        <begin position="11"/>
        <end position="18"/>
    </location>
    <ligand>
        <name>ATP</name>
        <dbReference type="ChEBI" id="CHEBI:30616"/>
    </ligand>
</feature>
<dbReference type="PROSITE" id="PS50052">
    <property type="entry name" value="GUANYLATE_KINASE_2"/>
    <property type="match status" value="1"/>
</dbReference>
<reference evidence="13 14" key="1">
    <citation type="submission" date="2020-10" db="EMBL/GenBank/DDBJ databases">
        <title>ChiBAC.</title>
        <authorList>
            <person name="Zenner C."/>
            <person name="Hitch T.C.A."/>
            <person name="Clavel T."/>
        </authorList>
    </citation>
    <scope>NUCLEOTIDE SEQUENCE [LARGE SCALE GENOMIC DNA]</scope>
    <source>
        <strain evidence="13 14">DSM 108706</strain>
    </source>
</reference>
<evidence type="ECO:0000256" key="2">
    <source>
        <dbReference type="ARBA" id="ARBA00005790"/>
    </source>
</evidence>
<dbReference type="InterPro" id="IPR020590">
    <property type="entry name" value="Guanylate_kinase_CS"/>
</dbReference>
<dbReference type="CDD" id="cd00071">
    <property type="entry name" value="GMPK"/>
    <property type="match status" value="1"/>
</dbReference>
<keyword evidence="11" id="KW-0963">Cytoplasm</keyword>
<evidence type="ECO:0000256" key="8">
    <source>
        <dbReference type="ARBA" id="ARBA00022840"/>
    </source>
</evidence>
<keyword evidence="8 11" id="KW-0067">ATP-binding</keyword>
<dbReference type="SMART" id="SM00072">
    <property type="entry name" value="GuKc"/>
    <property type="match status" value="1"/>
</dbReference>
<evidence type="ECO:0000313" key="13">
    <source>
        <dbReference type="EMBL" id="MBE5034940.1"/>
    </source>
</evidence>
<comment type="catalytic activity">
    <reaction evidence="10 11">
        <text>GMP + ATP = GDP + ADP</text>
        <dbReference type="Rhea" id="RHEA:20780"/>
        <dbReference type="ChEBI" id="CHEBI:30616"/>
        <dbReference type="ChEBI" id="CHEBI:58115"/>
        <dbReference type="ChEBI" id="CHEBI:58189"/>
        <dbReference type="ChEBI" id="CHEBI:456216"/>
        <dbReference type="EC" id="2.7.4.8"/>
    </reaction>
</comment>
<dbReference type="EC" id="2.7.4.8" evidence="3 11"/>
<name>A0ABR9QVN3_9FIRM</name>
<dbReference type="Proteomes" id="UP001516588">
    <property type="component" value="Unassembled WGS sequence"/>
</dbReference>
<organism evidence="13 14">
    <name type="scientific">Gallibacter intestinalis</name>
    <dbReference type="NCBI Taxonomy" id="2779356"/>
    <lineage>
        <taxon>Bacteria</taxon>
        <taxon>Bacillati</taxon>
        <taxon>Bacillota</taxon>
        <taxon>Clostridia</taxon>
        <taxon>Eubacteriales</taxon>
        <taxon>Eubacteriaceae</taxon>
        <taxon>Gallibacter</taxon>
    </lineage>
</organism>
<dbReference type="EMBL" id="JADCKA010000001">
    <property type="protein sequence ID" value="MBE5034940.1"/>
    <property type="molecule type" value="Genomic_DNA"/>
</dbReference>
<accession>A0ABR9QVN3</accession>
<comment type="similarity">
    <text evidence="2 11">Belongs to the guanylate kinase family.</text>
</comment>
<evidence type="ECO:0000256" key="4">
    <source>
        <dbReference type="ARBA" id="ARBA00016296"/>
    </source>
</evidence>
<evidence type="ECO:0000256" key="6">
    <source>
        <dbReference type="ARBA" id="ARBA00022741"/>
    </source>
</evidence>
<evidence type="ECO:0000256" key="11">
    <source>
        <dbReference type="HAMAP-Rule" id="MF_00328"/>
    </source>
</evidence>
<dbReference type="GO" id="GO:0004385">
    <property type="term" value="F:GMP kinase activity"/>
    <property type="evidence" value="ECO:0007669"/>
    <property type="project" value="UniProtKB-EC"/>
</dbReference>
<evidence type="ECO:0000313" key="14">
    <source>
        <dbReference type="Proteomes" id="UP001516588"/>
    </source>
</evidence>
<evidence type="ECO:0000256" key="5">
    <source>
        <dbReference type="ARBA" id="ARBA00022679"/>
    </source>
</evidence>
<dbReference type="NCBIfam" id="TIGR03263">
    <property type="entry name" value="guanyl_kin"/>
    <property type="match status" value="1"/>
</dbReference>
<dbReference type="Gene3D" id="3.40.50.300">
    <property type="entry name" value="P-loop containing nucleotide triphosphate hydrolases"/>
    <property type="match status" value="2"/>
</dbReference>
<dbReference type="SUPFAM" id="SSF52540">
    <property type="entry name" value="P-loop containing nucleoside triphosphate hydrolases"/>
    <property type="match status" value="1"/>
</dbReference>
<dbReference type="InterPro" id="IPR008144">
    <property type="entry name" value="Guanylate_kin-like_dom"/>
</dbReference>
<dbReference type="RefSeq" id="WP_226384600.1">
    <property type="nucleotide sequence ID" value="NZ_JADCKA010000001.1"/>
</dbReference>
<comment type="caution">
    <text evidence="13">The sequence shown here is derived from an EMBL/GenBank/DDBJ whole genome shotgun (WGS) entry which is preliminary data.</text>
</comment>
<keyword evidence="14" id="KW-1185">Reference proteome</keyword>
<dbReference type="InterPro" id="IPR008145">
    <property type="entry name" value="GK/Ca_channel_bsu"/>
</dbReference>
<evidence type="ECO:0000259" key="12">
    <source>
        <dbReference type="PROSITE" id="PS50052"/>
    </source>
</evidence>
<dbReference type="PROSITE" id="PS00856">
    <property type="entry name" value="GUANYLATE_KINASE_1"/>
    <property type="match status" value="1"/>
</dbReference>
<sequence>MTTGKLLVISGPSGTGKGTICKKLFEDFENIVFSVSMTTRNPREGEIHGQSYYFTEKSNFEKMISEDGFLEYAKVFDNYYGTPKKPVIDQLSKGNDVLLEIDVQGAMQVRDAYPEAVLIFILPPSLKELKNRIINRGSESEESLNKRLGEAMHEITYADKYDYAVINDDLDEAVKQVESIIVAEHLKVTQNIAKVIDSYRKEI</sequence>
<proteinExistence type="inferred from homology"/>
<evidence type="ECO:0000256" key="7">
    <source>
        <dbReference type="ARBA" id="ARBA00022777"/>
    </source>
</evidence>
<dbReference type="HAMAP" id="MF_00328">
    <property type="entry name" value="Guanylate_kinase"/>
    <property type="match status" value="1"/>
</dbReference>
<evidence type="ECO:0000256" key="3">
    <source>
        <dbReference type="ARBA" id="ARBA00012961"/>
    </source>
</evidence>
<dbReference type="PANTHER" id="PTHR23117">
    <property type="entry name" value="GUANYLATE KINASE-RELATED"/>
    <property type="match status" value="1"/>
</dbReference>
<dbReference type="Gene3D" id="3.30.63.10">
    <property type="entry name" value="Guanylate Kinase phosphate binding domain"/>
    <property type="match status" value="1"/>
</dbReference>
<keyword evidence="6 11" id="KW-0547">Nucleotide-binding</keyword>
<evidence type="ECO:0000256" key="1">
    <source>
        <dbReference type="ARBA" id="ARBA00003531"/>
    </source>
</evidence>
<gene>
    <name evidence="11 13" type="primary">gmk</name>
    <name evidence="13" type="ORF">INF20_01440</name>
</gene>
<keyword evidence="7 11" id="KW-0418">Kinase</keyword>
<dbReference type="InterPro" id="IPR027417">
    <property type="entry name" value="P-loop_NTPase"/>
</dbReference>
<feature type="domain" description="Guanylate kinase-like" evidence="12">
    <location>
        <begin position="4"/>
        <end position="182"/>
    </location>
</feature>
<evidence type="ECO:0000256" key="10">
    <source>
        <dbReference type="ARBA" id="ARBA00048594"/>
    </source>
</evidence>
<evidence type="ECO:0000256" key="9">
    <source>
        <dbReference type="ARBA" id="ARBA00030128"/>
    </source>
</evidence>
<protein>
    <recommendedName>
        <fullName evidence="4 11">Guanylate kinase</fullName>
        <ecNumber evidence="3 11">2.7.4.8</ecNumber>
    </recommendedName>
    <alternativeName>
        <fullName evidence="9 11">GMP kinase</fullName>
    </alternativeName>
</protein>
<keyword evidence="5 11" id="KW-0808">Transferase</keyword>
<dbReference type="InterPro" id="IPR017665">
    <property type="entry name" value="Guanylate_kinase"/>
</dbReference>
<dbReference type="PANTHER" id="PTHR23117:SF13">
    <property type="entry name" value="GUANYLATE KINASE"/>
    <property type="match status" value="1"/>
</dbReference>
<comment type="subcellular location">
    <subcellularLocation>
        <location evidence="11">Cytoplasm</location>
    </subcellularLocation>
</comment>